<dbReference type="EMBL" id="LGAV01000003">
    <property type="protein sequence ID" value="KOS14753.1"/>
    <property type="molecule type" value="Genomic_DNA"/>
</dbReference>
<dbReference type="RefSeq" id="XP_017992385.1">
    <property type="nucleotide sequence ID" value="XM_018135461.1"/>
</dbReference>
<dbReference type="Proteomes" id="UP000037751">
    <property type="component" value="Unassembled WGS sequence"/>
</dbReference>
<proteinExistence type="predicted"/>
<name>A0A0N0RSC3_9BASI</name>
<evidence type="ECO:0000256" key="1">
    <source>
        <dbReference type="SAM" id="MobiDB-lite"/>
    </source>
</evidence>
<accession>A0A0N0RSC3</accession>
<evidence type="ECO:0000313" key="2">
    <source>
        <dbReference type="EMBL" id="KOS14753.1"/>
    </source>
</evidence>
<feature type="compositionally biased region" description="Polar residues" evidence="1">
    <location>
        <begin position="30"/>
        <end position="41"/>
    </location>
</feature>
<dbReference type="AlphaFoldDB" id="A0A0N0RSC3"/>
<organism evidence="2 3">
    <name type="scientific">Malassezia pachydermatis</name>
    <dbReference type="NCBI Taxonomy" id="77020"/>
    <lineage>
        <taxon>Eukaryota</taxon>
        <taxon>Fungi</taxon>
        <taxon>Dikarya</taxon>
        <taxon>Basidiomycota</taxon>
        <taxon>Ustilaginomycotina</taxon>
        <taxon>Malasseziomycetes</taxon>
        <taxon>Malasseziales</taxon>
        <taxon>Malasseziaceae</taxon>
        <taxon>Malassezia</taxon>
    </lineage>
</organism>
<feature type="region of interest" description="Disordered" evidence="1">
    <location>
        <begin position="26"/>
        <end position="87"/>
    </location>
</feature>
<reference evidence="2 3" key="1">
    <citation type="submission" date="2015-07" db="EMBL/GenBank/DDBJ databases">
        <title>Draft Genome Sequence of Malassezia furfur CBS1878 and Malassezia pachydermatis CBS1879.</title>
        <authorList>
            <person name="Triana S."/>
            <person name="Ohm R."/>
            <person name="Gonzalez A."/>
            <person name="DeCock H."/>
            <person name="Restrepo S."/>
            <person name="Celis A."/>
        </authorList>
    </citation>
    <scope>NUCLEOTIDE SEQUENCE [LARGE SCALE GENOMIC DNA]</scope>
    <source>
        <strain evidence="2 3">CBS 1879</strain>
    </source>
</reference>
<comment type="caution">
    <text evidence="2">The sequence shown here is derived from an EMBL/GenBank/DDBJ whole genome shotgun (WGS) entry which is preliminary data.</text>
</comment>
<keyword evidence="3" id="KW-1185">Reference proteome</keyword>
<protein>
    <submittedName>
        <fullName evidence="2">Uncharacterized protein</fullName>
    </submittedName>
</protein>
<evidence type="ECO:0000313" key="3">
    <source>
        <dbReference type="Proteomes" id="UP000037751"/>
    </source>
</evidence>
<gene>
    <name evidence="2" type="ORF">Malapachy_0949</name>
</gene>
<sequence>MDSTKHNVPHLDNVDDASRQKIKNHITVGPYSSKQVSQSAEMTREQPAVVAPELADSRNGPVPEFGQDAQTGPEFVGKEDPANDSLAKKKTLVQKMKGLFKK</sequence>
<dbReference type="GeneID" id="28727336"/>
<dbReference type="VEuPathDB" id="FungiDB:Malapachy_0949"/>
<dbReference type="OrthoDB" id="3339751at2759"/>